<keyword evidence="8" id="KW-0966">Cell projection</keyword>
<organism evidence="8">
    <name type="scientific">Ruegeria sp. PrR005</name>
    <dbReference type="NCBI Taxonomy" id="2706882"/>
    <lineage>
        <taxon>Bacteria</taxon>
        <taxon>Pseudomonadati</taxon>
        <taxon>Pseudomonadota</taxon>
        <taxon>Alphaproteobacteria</taxon>
        <taxon>Rhodobacterales</taxon>
        <taxon>Roseobacteraceae</taxon>
        <taxon>Ruegeria</taxon>
    </lineage>
</organism>
<accession>A0A6B2NPK2</accession>
<dbReference type="GO" id="GO:0005886">
    <property type="term" value="C:plasma membrane"/>
    <property type="evidence" value="ECO:0007669"/>
    <property type="project" value="UniProtKB-SubCell"/>
</dbReference>
<dbReference type="PANTHER" id="PTHR30065:SF1">
    <property type="entry name" value="SURFACE PRESENTATION OF ANTIGENS PROTEIN SPAR"/>
    <property type="match status" value="1"/>
</dbReference>
<keyword evidence="5 7" id="KW-1133">Transmembrane helix</keyword>
<keyword evidence="8" id="KW-0282">Flagellum</keyword>
<evidence type="ECO:0000256" key="4">
    <source>
        <dbReference type="ARBA" id="ARBA00022692"/>
    </source>
</evidence>
<feature type="transmembrane region" description="Helical" evidence="7">
    <location>
        <begin position="180"/>
        <end position="201"/>
    </location>
</feature>
<feature type="transmembrane region" description="Helical" evidence="7">
    <location>
        <begin position="125"/>
        <end position="143"/>
    </location>
</feature>
<evidence type="ECO:0000313" key="8">
    <source>
        <dbReference type="EMBL" id="NDW46051.1"/>
    </source>
</evidence>
<dbReference type="Pfam" id="PF01311">
    <property type="entry name" value="Bac_export_1"/>
    <property type="match status" value="1"/>
</dbReference>
<gene>
    <name evidence="8" type="ORF">G0P99_13870</name>
</gene>
<dbReference type="PANTHER" id="PTHR30065">
    <property type="entry name" value="FLAGELLAR BIOSYNTHETIC PROTEIN FLIR"/>
    <property type="match status" value="1"/>
</dbReference>
<name>A0A6B2NPK2_9RHOB</name>
<keyword evidence="6 7" id="KW-0472">Membrane</keyword>
<comment type="caution">
    <text evidence="8">The sequence shown here is derived from an EMBL/GenBank/DDBJ whole genome shotgun (WGS) entry which is preliminary data.</text>
</comment>
<dbReference type="RefSeq" id="WP_164130776.1">
    <property type="nucleotide sequence ID" value="NZ_JAAGOX010000022.1"/>
</dbReference>
<evidence type="ECO:0000256" key="1">
    <source>
        <dbReference type="ARBA" id="ARBA00004651"/>
    </source>
</evidence>
<dbReference type="InterPro" id="IPR002010">
    <property type="entry name" value="T3SS_IM_R"/>
</dbReference>
<comment type="similarity">
    <text evidence="2">Belongs to the FliR/MopE/SpaR family.</text>
</comment>
<dbReference type="PRINTS" id="PR00953">
    <property type="entry name" value="TYPE3IMRPROT"/>
</dbReference>
<sequence>MIALPPELLTLISAELWQVFAVFLRVSALVSVLPAFGESSIPMRVRFGVAAAFSMIIAPATPPAPAVADPVQFAALAGTEALAGLAMGLGIRLFAMALQVAGMIAAQATSLSQLLGGAVSEPTPAMGHLLMMAGLTLAVMAGLHVRAAEFLIRSYTLFPVGQLPGAGHLTQWGVAQVSRMFALAFGLAAPFVIASLIYNLALGAINRAMPQLMVAFVGAPLITFGGLALLLVATPVILSVWLDALMAFFQDPVGARP</sequence>
<keyword evidence="3" id="KW-1003">Cell membrane</keyword>
<dbReference type="EMBL" id="JAAGOX010000022">
    <property type="protein sequence ID" value="NDW46051.1"/>
    <property type="molecule type" value="Genomic_DNA"/>
</dbReference>
<dbReference type="AlphaFoldDB" id="A0A6B2NPK2"/>
<proteinExistence type="inferred from homology"/>
<feature type="transmembrane region" description="Helical" evidence="7">
    <location>
        <begin position="213"/>
        <end position="242"/>
    </location>
</feature>
<evidence type="ECO:0000256" key="3">
    <source>
        <dbReference type="ARBA" id="ARBA00022475"/>
    </source>
</evidence>
<evidence type="ECO:0000256" key="6">
    <source>
        <dbReference type="ARBA" id="ARBA00023136"/>
    </source>
</evidence>
<evidence type="ECO:0000256" key="7">
    <source>
        <dbReference type="SAM" id="Phobius"/>
    </source>
</evidence>
<feature type="transmembrane region" description="Helical" evidence="7">
    <location>
        <begin position="16"/>
        <end position="36"/>
    </location>
</feature>
<evidence type="ECO:0000256" key="2">
    <source>
        <dbReference type="ARBA" id="ARBA00009772"/>
    </source>
</evidence>
<keyword evidence="8" id="KW-0969">Cilium</keyword>
<dbReference type="GO" id="GO:0006605">
    <property type="term" value="P:protein targeting"/>
    <property type="evidence" value="ECO:0007669"/>
    <property type="project" value="InterPro"/>
</dbReference>
<keyword evidence="4 7" id="KW-0812">Transmembrane</keyword>
<reference evidence="8" key="1">
    <citation type="submission" date="2020-02" db="EMBL/GenBank/DDBJ databases">
        <title>Delineation of the pyrene-degrading pathway in Roseobacter clade bacteria by genomic analysis.</title>
        <authorList>
            <person name="Zhou H."/>
            <person name="Wang H."/>
        </authorList>
    </citation>
    <scope>NUCLEOTIDE SEQUENCE</scope>
    <source>
        <strain evidence="8">PrR005</strain>
    </source>
</reference>
<evidence type="ECO:0000256" key="5">
    <source>
        <dbReference type="ARBA" id="ARBA00022989"/>
    </source>
</evidence>
<protein>
    <submittedName>
        <fullName evidence="8">Flagellar biosynthetic protein FliR</fullName>
    </submittedName>
</protein>
<comment type="subcellular location">
    <subcellularLocation>
        <location evidence="1">Cell membrane</location>
        <topology evidence="1">Multi-pass membrane protein</topology>
    </subcellularLocation>
</comment>
<feature type="transmembrane region" description="Helical" evidence="7">
    <location>
        <begin position="100"/>
        <end position="119"/>
    </location>
</feature>